<organism evidence="8 9">
    <name type="scientific">Muraenolepis orangiensis</name>
    <name type="common">Patagonian moray cod</name>
    <dbReference type="NCBI Taxonomy" id="630683"/>
    <lineage>
        <taxon>Eukaryota</taxon>
        <taxon>Metazoa</taxon>
        <taxon>Chordata</taxon>
        <taxon>Craniata</taxon>
        <taxon>Vertebrata</taxon>
        <taxon>Euteleostomi</taxon>
        <taxon>Actinopterygii</taxon>
        <taxon>Neopterygii</taxon>
        <taxon>Teleostei</taxon>
        <taxon>Neoteleostei</taxon>
        <taxon>Acanthomorphata</taxon>
        <taxon>Zeiogadaria</taxon>
        <taxon>Gadariae</taxon>
        <taxon>Gadiformes</taxon>
        <taxon>Muraenolepidoidei</taxon>
        <taxon>Muraenolepididae</taxon>
        <taxon>Muraenolepis</taxon>
    </lineage>
</organism>
<evidence type="ECO:0000256" key="6">
    <source>
        <dbReference type="ARBA" id="ARBA00023136"/>
    </source>
</evidence>
<evidence type="ECO:0000256" key="1">
    <source>
        <dbReference type="ARBA" id="ARBA00004141"/>
    </source>
</evidence>
<keyword evidence="9" id="KW-1185">Reference proteome</keyword>
<accession>A0A9Q0EA68</accession>
<gene>
    <name evidence="8" type="ORF">NHX12_030457</name>
</gene>
<keyword evidence="6 7" id="KW-0472">Membrane</keyword>
<comment type="similarity">
    <text evidence="2">Belongs to the ninjurin family.</text>
</comment>
<dbReference type="EMBL" id="JANIIK010000046">
    <property type="protein sequence ID" value="KAJ3602708.1"/>
    <property type="molecule type" value="Genomic_DNA"/>
</dbReference>
<sequence length="95" mass="10702">MFPNKFDVNNYANIKSFAQSMLDTALLMANATQLKSVLEQGPEFTYYFPVIALLIVSLSLQFIVGIVLVFIVTSDLNDEDKQNKVKRREIQATGL</sequence>
<evidence type="ECO:0000256" key="2">
    <source>
        <dbReference type="ARBA" id="ARBA00008141"/>
    </source>
</evidence>
<keyword evidence="4" id="KW-0130">Cell adhesion</keyword>
<protein>
    <recommendedName>
        <fullName evidence="10">Ninjurin-1</fullName>
    </recommendedName>
</protein>
<keyword evidence="3 7" id="KW-0812">Transmembrane</keyword>
<evidence type="ECO:0000256" key="4">
    <source>
        <dbReference type="ARBA" id="ARBA00022889"/>
    </source>
</evidence>
<evidence type="ECO:0000313" key="8">
    <source>
        <dbReference type="EMBL" id="KAJ3602708.1"/>
    </source>
</evidence>
<dbReference type="PANTHER" id="PTHR12316:SF19">
    <property type="entry name" value="NINJURIN-1"/>
    <property type="match status" value="1"/>
</dbReference>
<evidence type="ECO:0000256" key="3">
    <source>
        <dbReference type="ARBA" id="ARBA00022692"/>
    </source>
</evidence>
<dbReference type="GO" id="GO:0016020">
    <property type="term" value="C:membrane"/>
    <property type="evidence" value="ECO:0007669"/>
    <property type="project" value="UniProtKB-SubCell"/>
</dbReference>
<dbReference type="GO" id="GO:0007155">
    <property type="term" value="P:cell adhesion"/>
    <property type="evidence" value="ECO:0007669"/>
    <property type="project" value="UniProtKB-KW"/>
</dbReference>
<dbReference type="AlphaFoldDB" id="A0A9Q0EA68"/>
<dbReference type="OrthoDB" id="6114058at2759"/>
<comment type="caution">
    <text evidence="8">The sequence shown here is derived from an EMBL/GenBank/DDBJ whole genome shotgun (WGS) entry which is preliminary data.</text>
</comment>
<evidence type="ECO:0000256" key="5">
    <source>
        <dbReference type="ARBA" id="ARBA00022989"/>
    </source>
</evidence>
<dbReference type="Pfam" id="PF04923">
    <property type="entry name" value="Ninjurin"/>
    <property type="match status" value="1"/>
</dbReference>
<feature type="non-terminal residue" evidence="8">
    <location>
        <position position="1"/>
    </location>
</feature>
<reference evidence="8" key="1">
    <citation type="submission" date="2022-07" db="EMBL/GenBank/DDBJ databases">
        <title>Chromosome-level genome of Muraenolepis orangiensis.</title>
        <authorList>
            <person name="Kim J."/>
        </authorList>
    </citation>
    <scope>NUCLEOTIDE SEQUENCE</scope>
    <source>
        <strain evidence="8">KU_S4_2022</strain>
        <tissue evidence="8">Muscle</tissue>
    </source>
</reference>
<keyword evidence="5 7" id="KW-1133">Transmembrane helix</keyword>
<dbReference type="Proteomes" id="UP001148018">
    <property type="component" value="Unassembled WGS sequence"/>
</dbReference>
<feature type="transmembrane region" description="Helical" evidence="7">
    <location>
        <begin position="46"/>
        <end position="72"/>
    </location>
</feature>
<proteinExistence type="inferred from homology"/>
<name>A0A9Q0EA68_9TELE</name>
<dbReference type="GO" id="GO:0042246">
    <property type="term" value="P:tissue regeneration"/>
    <property type="evidence" value="ECO:0007669"/>
    <property type="project" value="InterPro"/>
</dbReference>
<dbReference type="PANTHER" id="PTHR12316">
    <property type="entry name" value="NINJURIN-RELATED"/>
    <property type="match status" value="1"/>
</dbReference>
<evidence type="ECO:0000256" key="7">
    <source>
        <dbReference type="SAM" id="Phobius"/>
    </source>
</evidence>
<evidence type="ECO:0000313" key="9">
    <source>
        <dbReference type="Proteomes" id="UP001148018"/>
    </source>
</evidence>
<dbReference type="InterPro" id="IPR007007">
    <property type="entry name" value="Ninjurin"/>
</dbReference>
<comment type="subcellular location">
    <subcellularLocation>
        <location evidence="1">Membrane</location>
        <topology evidence="1">Multi-pass membrane protein</topology>
    </subcellularLocation>
</comment>
<evidence type="ECO:0008006" key="10">
    <source>
        <dbReference type="Google" id="ProtNLM"/>
    </source>
</evidence>